<name>A0A8T0S433_PANVG</name>
<dbReference type="EMBL" id="CM029046">
    <property type="protein sequence ID" value="KAG2591526.1"/>
    <property type="molecule type" value="Genomic_DNA"/>
</dbReference>
<protein>
    <submittedName>
        <fullName evidence="2">Uncharacterized protein</fullName>
    </submittedName>
</protein>
<sequence>MLRLRSPLGPPLSLPKAAPAPARRVRSGGAAATSLACAHLRPALPPLRSPASDPATLSNRCASFRPPTRLRPYPPPRFSRRPSPMSAPWISTSDRGHVPPVPRPAGSRTAAPWGASRTGPRQTPWSTAGHRRRLST</sequence>
<dbReference type="Proteomes" id="UP000823388">
    <property type="component" value="Chromosome 5N"/>
</dbReference>
<dbReference type="AlphaFoldDB" id="A0A8T0S433"/>
<evidence type="ECO:0000313" key="3">
    <source>
        <dbReference type="Proteomes" id="UP000823388"/>
    </source>
</evidence>
<keyword evidence="3" id="KW-1185">Reference proteome</keyword>
<proteinExistence type="predicted"/>
<reference evidence="2" key="1">
    <citation type="submission" date="2020-05" db="EMBL/GenBank/DDBJ databases">
        <title>WGS assembly of Panicum virgatum.</title>
        <authorList>
            <person name="Lovell J.T."/>
            <person name="Jenkins J."/>
            <person name="Shu S."/>
            <person name="Juenger T.E."/>
            <person name="Schmutz J."/>
        </authorList>
    </citation>
    <scope>NUCLEOTIDE SEQUENCE</scope>
    <source>
        <strain evidence="2">AP13</strain>
    </source>
</reference>
<gene>
    <name evidence="2" type="ORF">PVAP13_5NG489144</name>
</gene>
<accession>A0A8T0S433</accession>
<organism evidence="2 3">
    <name type="scientific">Panicum virgatum</name>
    <name type="common">Blackwell switchgrass</name>
    <dbReference type="NCBI Taxonomy" id="38727"/>
    <lineage>
        <taxon>Eukaryota</taxon>
        <taxon>Viridiplantae</taxon>
        <taxon>Streptophyta</taxon>
        <taxon>Embryophyta</taxon>
        <taxon>Tracheophyta</taxon>
        <taxon>Spermatophyta</taxon>
        <taxon>Magnoliopsida</taxon>
        <taxon>Liliopsida</taxon>
        <taxon>Poales</taxon>
        <taxon>Poaceae</taxon>
        <taxon>PACMAD clade</taxon>
        <taxon>Panicoideae</taxon>
        <taxon>Panicodae</taxon>
        <taxon>Paniceae</taxon>
        <taxon>Panicinae</taxon>
        <taxon>Panicum</taxon>
        <taxon>Panicum sect. Hiantes</taxon>
    </lineage>
</organism>
<feature type="region of interest" description="Disordered" evidence="1">
    <location>
        <begin position="1"/>
        <end position="136"/>
    </location>
</feature>
<comment type="caution">
    <text evidence="2">The sequence shown here is derived from an EMBL/GenBank/DDBJ whole genome shotgun (WGS) entry which is preliminary data.</text>
</comment>
<feature type="compositionally biased region" description="Low complexity" evidence="1">
    <location>
        <begin position="14"/>
        <end position="42"/>
    </location>
</feature>
<evidence type="ECO:0000313" key="2">
    <source>
        <dbReference type="EMBL" id="KAG2591526.1"/>
    </source>
</evidence>
<evidence type="ECO:0000256" key="1">
    <source>
        <dbReference type="SAM" id="MobiDB-lite"/>
    </source>
</evidence>